<feature type="compositionally biased region" description="Polar residues" evidence="23">
    <location>
        <begin position="649"/>
        <end position="673"/>
    </location>
</feature>
<keyword evidence="16 24" id="KW-0472">Membrane</keyword>
<dbReference type="SUPFAM" id="SSF51206">
    <property type="entry name" value="cAMP-binding domain-like"/>
    <property type="match status" value="1"/>
</dbReference>
<evidence type="ECO:0000256" key="13">
    <source>
        <dbReference type="ARBA" id="ARBA00022989"/>
    </source>
</evidence>
<keyword evidence="10" id="KW-0631">Potassium channel</keyword>
<dbReference type="GO" id="GO:0003254">
    <property type="term" value="P:regulation of membrane depolarization"/>
    <property type="evidence" value="ECO:0007669"/>
    <property type="project" value="TreeGrafter"/>
</dbReference>
<evidence type="ECO:0000256" key="10">
    <source>
        <dbReference type="ARBA" id="ARBA00022826"/>
    </source>
</evidence>
<keyword evidence="11" id="KW-0851">Voltage-gated channel</keyword>
<gene>
    <name evidence="26" type="primary">HCN1</name>
    <name evidence="26" type="ORF">AV530_015514</name>
</gene>
<dbReference type="SMART" id="SM00100">
    <property type="entry name" value="cNMP"/>
    <property type="match status" value="1"/>
</dbReference>
<dbReference type="SUPFAM" id="SSF81324">
    <property type="entry name" value="Voltage-gated potassium channels"/>
    <property type="match status" value="1"/>
</dbReference>
<dbReference type="GO" id="GO:0030552">
    <property type="term" value="F:cAMP binding"/>
    <property type="evidence" value="ECO:0007669"/>
    <property type="project" value="UniProtKB-KW"/>
</dbReference>
<evidence type="ECO:0000256" key="15">
    <source>
        <dbReference type="ARBA" id="ARBA00023065"/>
    </source>
</evidence>
<dbReference type="GO" id="GO:0030425">
    <property type="term" value="C:dendrite"/>
    <property type="evidence" value="ECO:0007669"/>
    <property type="project" value="TreeGrafter"/>
</dbReference>
<keyword evidence="20" id="KW-0407">Ion channel</keyword>
<feature type="transmembrane region" description="Helical" evidence="24">
    <location>
        <begin position="129"/>
        <end position="153"/>
    </location>
</feature>
<dbReference type="EMBL" id="LSYS01001765">
    <property type="protein sequence ID" value="OPJ87163.1"/>
    <property type="molecule type" value="Genomic_DNA"/>
</dbReference>
<keyword evidence="4" id="KW-0894">Sodium channel</keyword>
<feature type="compositionally biased region" description="Basic and acidic residues" evidence="23">
    <location>
        <begin position="839"/>
        <end position="849"/>
    </location>
</feature>
<feature type="domain" description="Cyclic nucleotide-binding" evidence="25">
    <location>
        <begin position="461"/>
        <end position="567"/>
    </location>
</feature>
<dbReference type="InterPro" id="IPR014710">
    <property type="entry name" value="RmlC-like_jellyroll"/>
</dbReference>
<dbReference type="PANTHER" id="PTHR45689">
    <property type="entry name" value="I[[H]] CHANNEL, ISOFORM E"/>
    <property type="match status" value="1"/>
</dbReference>
<dbReference type="GO" id="GO:0005272">
    <property type="term" value="F:sodium channel activity"/>
    <property type="evidence" value="ECO:0007669"/>
    <property type="project" value="UniProtKB-KW"/>
</dbReference>
<dbReference type="Proteomes" id="UP000190648">
    <property type="component" value="Unassembled WGS sequence"/>
</dbReference>
<dbReference type="Pfam" id="PF00027">
    <property type="entry name" value="cNMP_binding"/>
    <property type="match status" value="1"/>
</dbReference>
<comment type="similarity">
    <text evidence="2">Belongs to the potassium channel HCN family.</text>
</comment>
<evidence type="ECO:0000256" key="7">
    <source>
        <dbReference type="ARBA" id="ARBA00022566"/>
    </source>
</evidence>
<comment type="catalytic activity">
    <reaction evidence="21">
        <text>K(+)(in) = K(+)(out)</text>
        <dbReference type="Rhea" id="RHEA:29463"/>
        <dbReference type="ChEBI" id="CHEBI:29103"/>
    </reaction>
</comment>
<dbReference type="Gene3D" id="2.60.120.10">
    <property type="entry name" value="Jelly Rolls"/>
    <property type="match status" value="1"/>
</dbReference>
<evidence type="ECO:0000256" key="11">
    <source>
        <dbReference type="ARBA" id="ARBA00022882"/>
    </source>
</evidence>
<dbReference type="FunFam" id="2.60.120.10:FF:000007">
    <property type="entry name" value="Putative potassium/sodium hyperpolarization-activated cyclic nucleotide-gated channel 2"/>
    <property type="match status" value="1"/>
</dbReference>
<dbReference type="PRINTS" id="PR01463">
    <property type="entry name" value="EAGCHANLFMLY"/>
</dbReference>
<dbReference type="GO" id="GO:0030424">
    <property type="term" value="C:axon"/>
    <property type="evidence" value="ECO:0007669"/>
    <property type="project" value="TreeGrafter"/>
</dbReference>
<evidence type="ECO:0000256" key="21">
    <source>
        <dbReference type="ARBA" id="ARBA00034430"/>
    </source>
</evidence>
<dbReference type="CDD" id="cd00038">
    <property type="entry name" value="CAP_ED"/>
    <property type="match status" value="1"/>
</dbReference>
<dbReference type="OrthoDB" id="421226at2759"/>
<keyword evidence="17" id="KW-0114">cAMP</keyword>
<feature type="region of interest" description="Disordered" evidence="23">
    <location>
        <begin position="707"/>
        <end position="736"/>
    </location>
</feature>
<dbReference type="GO" id="GO:0098855">
    <property type="term" value="C:HCN channel complex"/>
    <property type="evidence" value="ECO:0007669"/>
    <property type="project" value="TreeGrafter"/>
</dbReference>
<keyword evidence="12" id="KW-0630">Potassium</keyword>
<dbReference type="InterPro" id="IPR000595">
    <property type="entry name" value="cNMP-bd_dom"/>
</dbReference>
<evidence type="ECO:0000259" key="25">
    <source>
        <dbReference type="PROSITE" id="PS50042"/>
    </source>
</evidence>
<evidence type="ECO:0000256" key="2">
    <source>
        <dbReference type="ARBA" id="ARBA00006305"/>
    </source>
</evidence>
<evidence type="ECO:0000256" key="9">
    <source>
        <dbReference type="ARBA" id="ARBA00022741"/>
    </source>
</evidence>
<dbReference type="PROSITE" id="PS50042">
    <property type="entry name" value="CNMP_BINDING_3"/>
    <property type="match status" value="1"/>
</dbReference>
<comment type="subcellular location">
    <subcellularLocation>
        <location evidence="1">Cell membrane</location>
        <topology evidence="1">Multi-pass membrane protein</topology>
    </subcellularLocation>
</comment>
<keyword evidence="7" id="KW-0116">cAMP-binding</keyword>
<dbReference type="Pfam" id="PF00520">
    <property type="entry name" value="Ion_trans"/>
    <property type="match status" value="1"/>
</dbReference>
<evidence type="ECO:0000256" key="8">
    <source>
        <dbReference type="ARBA" id="ARBA00022692"/>
    </source>
</evidence>
<evidence type="ECO:0000256" key="1">
    <source>
        <dbReference type="ARBA" id="ARBA00004651"/>
    </source>
</evidence>
<dbReference type="InterPro" id="IPR018488">
    <property type="entry name" value="cNMP-bd_CS"/>
</dbReference>
<keyword evidence="13 24" id="KW-1133">Transmembrane helix</keyword>
<evidence type="ECO:0000256" key="19">
    <source>
        <dbReference type="ARBA" id="ARBA00023286"/>
    </source>
</evidence>
<evidence type="ECO:0000256" key="20">
    <source>
        <dbReference type="ARBA" id="ARBA00023303"/>
    </source>
</evidence>
<sequence length="849" mass="94996">MEAGKRSSSAGSRDDGSANAFPSKPAAPAEKAQSSPGGGGSGGVKEHGNSVCFKVDGGGGEEPVVGFEDAEGPRRQYGFMQRQFTSMLQPGVNKFSLRMFGSQKAVEKEQERVKTAGFWIIHPYSDFRFYWDLIMLIMMVGNLVIIPVGITFFTEQTTTPWIIFNVASDTVFLLDLIMNFRTGTVNEDSSEIILDPKIIKMNYLKSWFVVDFISSIPVDYIFLIVEKGMDSEVYKTARALRIVRFTKILSLLRLLRLSRLIRYIHQWEEIFHMTYDLASAVVRIFNLIGMMLLLCHWDGCLQFLVPLLQDFPPDCWVSLNGMVNDSWGKQYSYALFKAMSHMLCIGYGARAPVSMSDLWITMLSMIVGATCYAMFVGHATALIQSLDSSRRQYQEKYKQVEQYMSFHKLPAEMRQKIHDYYEHRYQGKIFDEENILNELNDPLREEIVNFNCRKLVATMPLFANADPNFVTAMLSKLRFEVFQPGDYIIREGAVGKKMYFIQHGVAGVITKSNKELKLTDGSYFGEICLLTKGRRTASVRADTYCRLYSLSVDNFNEVLEEYPMMRRAFETVAIDRLDRIGKKNSILLQKFQKDLNTGVFNNQENEILKQIVKHDREMVQTIAPVSLQQMPALNSSTSASSSRTRTQSPPVYTASSLSHGNLHSPSPSTQTPQQAVVLSPCSYTTAVCSPPIQSPLAGRTFQYASPTTSQLSLMQQQPQAPQQPPRATQKNEVHKSTQALHNTTLTREVRPLSASQPSLPHEISTLIARPHPTVGESLASLPQPTPGPGVPPASRATVPQRVSLFRQMSSGAIPPNRGAAPPPATLQRDSSTVLSTEPEGDKPRFASNL</sequence>
<dbReference type="Gene3D" id="1.10.287.70">
    <property type="match status" value="1"/>
</dbReference>
<dbReference type="STRING" id="372326.A0A1V4KRX0"/>
<feature type="transmembrane region" description="Helical" evidence="24">
    <location>
        <begin position="207"/>
        <end position="225"/>
    </location>
</feature>
<feature type="compositionally biased region" description="Low complexity" evidence="23">
    <location>
        <begin position="635"/>
        <end position="648"/>
    </location>
</feature>
<reference evidence="26 27" key="1">
    <citation type="submission" date="2016-02" db="EMBL/GenBank/DDBJ databases">
        <title>Band-tailed pigeon sequencing and assembly.</title>
        <authorList>
            <person name="Soares A.E."/>
            <person name="Novak B.J."/>
            <person name="Rice E.S."/>
            <person name="O'Connell B."/>
            <person name="Chang D."/>
            <person name="Weber S."/>
            <person name="Shapiro B."/>
        </authorList>
    </citation>
    <scope>NUCLEOTIDE SEQUENCE [LARGE SCALE GENOMIC DNA]</scope>
    <source>
        <strain evidence="26">BTP2013</strain>
        <tissue evidence="26">Blood</tissue>
    </source>
</reference>
<keyword evidence="27" id="KW-1185">Reference proteome</keyword>
<dbReference type="FunFam" id="1.10.287.70:FF:000031">
    <property type="entry name" value="Potassium/sodium hyperpolarization-activated cyclic nucleotide-gated channel 1, putative"/>
    <property type="match status" value="1"/>
</dbReference>
<feature type="region of interest" description="Disordered" evidence="23">
    <location>
        <begin position="630"/>
        <end position="673"/>
    </location>
</feature>
<keyword evidence="19" id="KW-1071">Ligand-gated ion channel</keyword>
<dbReference type="Gene3D" id="1.10.287.630">
    <property type="entry name" value="Helix hairpin bin"/>
    <property type="match status" value="1"/>
</dbReference>
<evidence type="ECO:0000256" key="17">
    <source>
        <dbReference type="ARBA" id="ARBA00023149"/>
    </source>
</evidence>
<keyword evidence="18" id="KW-0739">Sodium transport</keyword>
<dbReference type="InterPro" id="IPR051413">
    <property type="entry name" value="K/Na_HCN_channel"/>
</dbReference>
<accession>A0A1V4KRX0</accession>
<evidence type="ECO:0000313" key="27">
    <source>
        <dbReference type="Proteomes" id="UP000190648"/>
    </source>
</evidence>
<protein>
    <submittedName>
        <fullName evidence="26">Potassium/sodium hyperpolarization-activated cyclic nucleotide-gated channel 1</fullName>
    </submittedName>
</protein>
<keyword evidence="9" id="KW-0547">Nucleotide-binding</keyword>
<evidence type="ECO:0000256" key="18">
    <source>
        <dbReference type="ARBA" id="ARBA00023201"/>
    </source>
</evidence>
<evidence type="ECO:0000256" key="3">
    <source>
        <dbReference type="ARBA" id="ARBA00022448"/>
    </source>
</evidence>
<comment type="caution">
    <text evidence="26">The sequence shown here is derived from an EMBL/GenBank/DDBJ whole genome shotgun (WGS) entry which is preliminary data.</text>
</comment>
<feature type="compositionally biased region" description="Low complexity" evidence="23">
    <location>
        <begin position="707"/>
        <end position="728"/>
    </location>
</feature>
<comment type="catalytic activity">
    <reaction evidence="22">
        <text>Na(+)(in) = Na(+)(out)</text>
        <dbReference type="Rhea" id="RHEA:34963"/>
        <dbReference type="ChEBI" id="CHEBI:29101"/>
    </reaction>
</comment>
<proteinExistence type="inferred from homology"/>
<keyword evidence="8 24" id="KW-0812">Transmembrane</keyword>
<evidence type="ECO:0000256" key="4">
    <source>
        <dbReference type="ARBA" id="ARBA00022461"/>
    </source>
</evidence>
<evidence type="ECO:0000256" key="24">
    <source>
        <dbReference type="SAM" id="Phobius"/>
    </source>
</evidence>
<dbReference type="InterPro" id="IPR013621">
    <property type="entry name" value="Ion_trans_N"/>
</dbReference>
<dbReference type="PROSITE" id="PS00888">
    <property type="entry name" value="CNMP_BINDING_1"/>
    <property type="match status" value="1"/>
</dbReference>
<keyword evidence="6" id="KW-0633">Potassium transport</keyword>
<dbReference type="AlphaFoldDB" id="A0A1V4KRX0"/>
<dbReference type="GO" id="GO:0005249">
    <property type="term" value="F:voltage-gated potassium channel activity"/>
    <property type="evidence" value="ECO:0007669"/>
    <property type="project" value="InterPro"/>
</dbReference>
<evidence type="ECO:0000256" key="23">
    <source>
        <dbReference type="SAM" id="MobiDB-lite"/>
    </source>
</evidence>
<evidence type="ECO:0000313" key="26">
    <source>
        <dbReference type="EMBL" id="OPJ87163.1"/>
    </source>
</evidence>
<evidence type="ECO:0000256" key="22">
    <source>
        <dbReference type="ARBA" id="ARBA00036239"/>
    </source>
</evidence>
<dbReference type="PANTHER" id="PTHR45689:SF3">
    <property type="entry name" value="POTASSIUM_SODIUM HYPERPOLARIZATION-ACTIVATED CYCLIC NUCLEOTIDE-GATED CHANNEL 1"/>
    <property type="match status" value="1"/>
</dbReference>
<keyword evidence="14" id="KW-0915">Sodium</keyword>
<feature type="region of interest" description="Disordered" evidence="23">
    <location>
        <begin position="774"/>
        <end position="849"/>
    </location>
</feature>
<evidence type="ECO:0000256" key="12">
    <source>
        <dbReference type="ARBA" id="ARBA00022958"/>
    </source>
</evidence>
<dbReference type="InterPro" id="IPR003938">
    <property type="entry name" value="K_chnl_volt-dep_EAG/ELK/ERG"/>
</dbReference>
<dbReference type="FunFam" id="1.10.287.630:FF:000002">
    <property type="entry name" value="Potassium/sodium hyperpolarization-activated cyclic nucleotide-gated channel 4"/>
    <property type="match status" value="1"/>
</dbReference>
<name>A0A1V4KRX0_PATFA</name>
<keyword evidence="15" id="KW-0406">Ion transport</keyword>
<keyword evidence="3" id="KW-0813">Transport</keyword>
<evidence type="ECO:0000256" key="14">
    <source>
        <dbReference type="ARBA" id="ARBA00023053"/>
    </source>
</evidence>
<evidence type="ECO:0000256" key="16">
    <source>
        <dbReference type="ARBA" id="ARBA00023136"/>
    </source>
</evidence>
<evidence type="ECO:0000256" key="6">
    <source>
        <dbReference type="ARBA" id="ARBA00022538"/>
    </source>
</evidence>
<feature type="transmembrane region" description="Helical" evidence="24">
    <location>
        <begin position="159"/>
        <end position="177"/>
    </location>
</feature>
<feature type="compositionally biased region" description="Low complexity" evidence="23">
    <location>
        <begin position="1"/>
        <end position="11"/>
    </location>
</feature>
<dbReference type="InterPro" id="IPR005821">
    <property type="entry name" value="Ion_trans_dom"/>
</dbReference>
<feature type="region of interest" description="Disordered" evidence="23">
    <location>
        <begin position="1"/>
        <end position="52"/>
    </location>
</feature>
<dbReference type="InterPro" id="IPR018490">
    <property type="entry name" value="cNMP-bd_dom_sf"/>
</dbReference>
<keyword evidence="5" id="KW-1003">Cell membrane</keyword>
<evidence type="ECO:0000256" key="5">
    <source>
        <dbReference type="ARBA" id="ARBA00022475"/>
    </source>
</evidence>
<dbReference type="Pfam" id="PF08412">
    <property type="entry name" value="Ion_trans_N"/>
    <property type="match status" value="1"/>
</dbReference>
<organism evidence="26 27">
    <name type="scientific">Patagioenas fasciata monilis</name>
    <dbReference type="NCBI Taxonomy" id="372326"/>
    <lineage>
        <taxon>Eukaryota</taxon>
        <taxon>Metazoa</taxon>
        <taxon>Chordata</taxon>
        <taxon>Craniata</taxon>
        <taxon>Vertebrata</taxon>
        <taxon>Euteleostomi</taxon>
        <taxon>Archelosauria</taxon>
        <taxon>Archosauria</taxon>
        <taxon>Dinosauria</taxon>
        <taxon>Saurischia</taxon>
        <taxon>Theropoda</taxon>
        <taxon>Coelurosauria</taxon>
        <taxon>Aves</taxon>
        <taxon>Neognathae</taxon>
        <taxon>Neoaves</taxon>
        <taxon>Columbimorphae</taxon>
        <taxon>Columbiformes</taxon>
        <taxon>Columbidae</taxon>
        <taxon>Patagioenas</taxon>
    </lineage>
</organism>